<proteinExistence type="predicted"/>
<dbReference type="EMBL" id="WHUW01000013">
    <property type="protein sequence ID" value="KAF8439962.1"/>
    <property type="molecule type" value="Genomic_DNA"/>
</dbReference>
<gene>
    <name evidence="2" type="ORF">L210DRAFT_3364789</name>
</gene>
<evidence type="ECO:0000313" key="2">
    <source>
        <dbReference type="EMBL" id="KAF8439962.1"/>
    </source>
</evidence>
<keyword evidence="3" id="KW-1185">Reference proteome</keyword>
<feature type="non-terminal residue" evidence="2">
    <location>
        <position position="1"/>
    </location>
</feature>
<dbReference type="Proteomes" id="UP001194468">
    <property type="component" value="Unassembled WGS sequence"/>
</dbReference>
<reference evidence="2" key="1">
    <citation type="submission" date="2019-10" db="EMBL/GenBank/DDBJ databases">
        <authorList>
            <consortium name="DOE Joint Genome Institute"/>
            <person name="Kuo A."/>
            <person name="Miyauchi S."/>
            <person name="Kiss E."/>
            <person name="Drula E."/>
            <person name="Kohler A."/>
            <person name="Sanchez-Garcia M."/>
            <person name="Andreopoulos B."/>
            <person name="Barry K.W."/>
            <person name="Bonito G."/>
            <person name="Buee M."/>
            <person name="Carver A."/>
            <person name="Chen C."/>
            <person name="Cichocki N."/>
            <person name="Clum A."/>
            <person name="Culley D."/>
            <person name="Crous P.W."/>
            <person name="Fauchery L."/>
            <person name="Girlanda M."/>
            <person name="Hayes R."/>
            <person name="Keri Z."/>
            <person name="LaButti K."/>
            <person name="Lipzen A."/>
            <person name="Lombard V."/>
            <person name="Magnuson J."/>
            <person name="Maillard F."/>
            <person name="Morin E."/>
            <person name="Murat C."/>
            <person name="Nolan M."/>
            <person name="Ohm R."/>
            <person name="Pangilinan J."/>
            <person name="Pereira M."/>
            <person name="Perotto S."/>
            <person name="Peter M."/>
            <person name="Riley R."/>
            <person name="Sitrit Y."/>
            <person name="Stielow B."/>
            <person name="Szollosi G."/>
            <person name="Zifcakova L."/>
            <person name="Stursova M."/>
            <person name="Spatafora J.W."/>
            <person name="Tedersoo L."/>
            <person name="Vaario L.-M."/>
            <person name="Yamada A."/>
            <person name="Yan M."/>
            <person name="Wang P."/>
            <person name="Xu J."/>
            <person name="Bruns T."/>
            <person name="Baldrian P."/>
            <person name="Vilgalys R."/>
            <person name="Henrissat B."/>
            <person name="Grigoriev I.V."/>
            <person name="Hibbett D."/>
            <person name="Nagy L.G."/>
            <person name="Martin F.M."/>
        </authorList>
    </citation>
    <scope>NUCLEOTIDE SEQUENCE</scope>
    <source>
        <strain evidence="2">BED1</strain>
    </source>
</reference>
<accession>A0AAD4BUT9</accession>
<evidence type="ECO:0000259" key="1">
    <source>
        <dbReference type="Pfam" id="PF20209"/>
    </source>
</evidence>
<organism evidence="2 3">
    <name type="scientific">Boletus edulis BED1</name>
    <dbReference type="NCBI Taxonomy" id="1328754"/>
    <lineage>
        <taxon>Eukaryota</taxon>
        <taxon>Fungi</taxon>
        <taxon>Dikarya</taxon>
        <taxon>Basidiomycota</taxon>
        <taxon>Agaricomycotina</taxon>
        <taxon>Agaricomycetes</taxon>
        <taxon>Agaricomycetidae</taxon>
        <taxon>Boletales</taxon>
        <taxon>Boletineae</taxon>
        <taxon>Boletaceae</taxon>
        <taxon>Boletoideae</taxon>
        <taxon>Boletus</taxon>
    </lineage>
</organism>
<reference evidence="2" key="2">
    <citation type="journal article" date="2020" name="Nat. Commun.">
        <title>Large-scale genome sequencing of mycorrhizal fungi provides insights into the early evolution of symbiotic traits.</title>
        <authorList>
            <person name="Miyauchi S."/>
            <person name="Kiss E."/>
            <person name="Kuo A."/>
            <person name="Drula E."/>
            <person name="Kohler A."/>
            <person name="Sanchez-Garcia M."/>
            <person name="Morin E."/>
            <person name="Andreopoulos B."/>
            <person name="Barry K.W."/>
            <person name="Bonito G."/>
            <person name="Buee M."/>
            <person name="Carver A."/>
            <person name="Chen C."/>
            <person name="Cichocki N."/>
            <person name="Clum A."/>
            <person name="Culley D."/>
            <person name="Crous P.W."/>
            <person name="Fauchery L."/>
            <person name="Girlanda M."/>
            <person name="Hayes R.D."/>
            <person name="Keri Z."/>
            <person name="LaButti K."/>
            <person name="Lipzen A."/>
            <person name="Lombard V."/>
            <person name="Magnuson J."/>
            <person name="Maillard F."/>
            <person name="Murat C."/>
            <person name="Nolan M."/>
            <person name="Ohm R.A."/>
            <person name="Pangilinan J."/>
            <person name="Pereira M.F."/>
            <person name="Perotto S."/>
            <person name="Peter M."/>
            <person name="Pfister S."/>
            <person name="Riley R."/>
            <person name="Sitrit Y."/>
            <person name="Stielow J.B."/>
            <person name="Szollosi G."/>
            <person name="Zifcakova L."/>
            <person name="Stursova M."/>
            <person name="Spatafora J.W."/>
            <person name="Tedersoo L."/>
            <person name="Vaario L.M."/>
            <person name="Yamada A."/>
            <person name="Yan M."/>
            <person name="Wang P."/>
            <person name="Xu J."/>
            <person name="Bruns T."/>
            <person name="Baldrian P."/>
            <person name="Vilgalys R."/>
            <person name="Dunand C."/>
            <person name="Henrissat B."/>
            <person name="Grigoriev I.V."/>
            <person name="Hibbett D."/>
            <person name="Nagy L.G."/>
            <person name="Martin F.M."/>
        </authorList>
    </citation>
    <scope>NUCLEOTIDE SEQUENCE</scope>
    <source>
        <strain evidence="2">BED1</strain>
    </source>
</reference>
<dbReference type="Pfam" id="PF20209">
    <property type="entry name" value="DUF6570"/>
    <property type="match status" value="1"/>
</dbReference>
<dbReference type="AlphaFoldDB" id="A0AAD4BUT9"/>
<feature type="domain" description="DUF6570" evidence="1">
    <location>
        <begin position="1"/>
        <end position="104"/>
    </location>
</feature>
<protein>
    <recommendedName>
        <fullName evidence="1">DUF6570 domain-containing protein</fullName>
    </recommendedName>
</protein>
<evidence type="ECO:0000313" key="3">
    <source>
        <dbReference type="Proteomes" id="UP001194468"/>
    </source>
</evidence>
<sequence>MIARCRAKSWIVHLQETDSAVGRVPNAQRGMRGHIIVYPQEPERAMNILPPSIEDVVTPICVIFVGSSMPTKEWLRKHARPLVVRKERVFAALRWLHAHNPYLGNCMGYTHAIAYPYYKDISINNTVLDGLDTEDTLPYHIEVLPRSQIRDVLTSRYDGMAQDGPLQDDMITAQSSDLSTTRDIFDSVVVTNIDPSAPSHVLRAAAMEHVMKKGKGYLQVPHGANPVGDICNPAFFPLTYPTLFPYGLGAPEELFWSHRVSLKRHVRH</sequence>
<name>A0AAD4BUT9_BOLED</name>
<comment type="caution">
    <text evidence="2">The sequence shown here is derived from an EMBL/GenBank/DDBJ whole genome shotgun (WGS) entry which is preliminary data.</text>
</comment>
<dbReference type="InterPro" id="IPR046700">
    <property type="entry name" value="DUF6570"/>
</dbReference>